<evidence type="ECO:0000256" key="8">
    <source>
        <dbReference type="ARBA" id="ARBA00025246"/>
    </source>
</evidence>
<organism evidence="12 13">
    <name type="scientific">Luoshenia tenuis</name>
    <dbReference type="NCBI Taxonomy" id="2763654"/>
    <lineage>
        <taxon>Bacteria</taxon>
        <taxon>Bacillati</taxon>
        <taxon>Bacillota</taxon>
        <taxon>Clostridia</taxon>
        <taxon>Christensenellales</taxon>
        <taxon>Christensenellaceae</taxon>
        <taxon>Luoshenia</taxon>
    </lineage>
</organism>
<dbReference type="Proteomes" id="UP000654279">
    <property type="component" value="Unassembled WGS sequence"/>
</dbReference>
<evidence type="ECO:0000256" key="2">
    <source>
        <dbReference type="ARBA" id="ARBA00004667"/>
    </source>
</evidence>
<feature type="binding site" evidence="10">
    <location>
        <position position="125"/>
    </location>
    <ligand>
        <name>L-histidine</name>
        <dbReference type="ChEBI" id="CHEBI:57595"/>
    </ligand>
</feature>
<keyword evidence="6 9" id="KW-0028">Amino-acid biosynthesis</keyword>
<name>A0A926CZE9_9FIRM</name>
<dbReference type="GO" id="GO:0016757">
    <property type="term" value="F:glycosyltransferase activity"/>
    <property type="evidence" value="ECO:0007669"/>
    <property type="project" value="UniProtKB-KW"/>
</dbReference>
<evidence type="ECO:0000256" key="6">
    <source>
        <dbReference type="ARBA" id="ARBA00022605"/>
    </source>
</evidence>
<dbReference type="NCBIfam" id="TIGR00443">
    <property type="entry name" value="hisZ_biosyn_reg"/>
    <property type="match status" value="1"/>
</dbReference>
<protein>
    <recommendedName>
        <fullName evidence="4 9">ATP phosphoribosyltransferase regulatory subunit</fullName>
    </recommendedName>
</protein>
<comment type="miscellaneous">
    <text evidence="9">This function is generally fulfilled by the C-terminal part of HisG, which is missing in some bacteria such as this one.</text>
</comment>
<evidence type="ECO:0000256" key="10">
    <source>
        <dbReference type="PIRSR" id="PIRSR001549-1"/>
    </source>
</evidence>
<keyword evidence="13" id="KW-1185">Reference proteome</keyword>
<comment type="function">
    <text evidence="8 9">Required for the first step of histidine biosynthesis. May allow the feedback regulation of ATP phosphoribosyltransferase activity by histidine.</text>
</comment>
<dbReference type="PROSITE" id="PS50862">
    <property type="entry name" value="AA_TRNA_LIGASE_II"/>
    <property type="match status" value="1"/>
</dbReference>
<dbReference type="GO" id="GO:0140096">
    <property type="term" value="F:catalytic activity, acting on a protein"/>
    <property type="evidence" value="ECO:0007669"/>
    <property type="project" value="UniProtKB-ARBA"/>
</dbReference>
<comment type="similarity">
    <text evidence="3 9">Belongs to the class-II aminoacyl-tRNA synthetase family. HisZ subfamily.</text>
</comment>
<dbReference type="GO" id="GO:0005737">
    <property type="term" value="C:cytoplasm"/>
    <property type="evidence" value="ECO:0007669"/>
    <property type="project" value="UniProtKB-SubCell"/>
</dbReference>
<dbReference type="EMBL" id="JACRSO010000001">
    <property type="protein sequence ID" value="MBC8528418.1"/>
    <property type="molecule type" value="Genomic_DNA"/>
</dbReference>
<evidence type="ECO:0000256" key="9">
    <source>
        <dbReference type="HAMAP-Rule" id="MF_00125"/>
    </source>
</evidence>
<proteinExistence type="inferred from homology"/>
<dbReference type="Pfam" id="PF13393">
    <property type="entry name" value="tRNA-synt_His"/>
    <property type="match status" value="1"/>
</dbReference>
<evidence type="ECO:0000256" key="3">
    <source>
        <dbReference type="ARBA" id="ARBA00005539"/>
    </source>
</evidence>
<dbReference type="GO" id="GO:0006427">
    <property type="term" value="P:histidyl-tRNA aminoacylation"/>
    <property type="evidence" value="ECO:0007669"/>
    <property type="project" value="TreeGrafter"/>
</dbReference>
<comment type="subunit">
    <text evidence="9">Heteromultimer composed of HisG and HisZ subunits.</text>
</comment>
<dbReference type="RefSeq" id="WP_249284436.1">
    <property type="nucleotide sequence ID" value="NZ_JACRSO010000001.1"/>
</dbReference>
<dbReference type="InterPro" id="IPR004516">
    <property type="entry name" value="HisRS/HisZ"/>
</dbReference>
<evidence type="ECO:0000313" key="13">
    <source>
        <dbReference type="Proteomes" id="UP000654279"/>
    </source>
</evidence>
<evidence type="ECO:0000313" key="12">
    <source>
        <dbReference type="EMBL" id="MBC8528418.1"/>
    </source>
</evidence>
<evidence type="ECO:0000256" key="4">
    <source>
        <dbReference type="ARBA" id="ARBA00020397"/>
    </source>
</evidence>
<dbReference type="GO" id="GO:0004821">
    <property type="term" value="F:histidine-tRNA ligase activity"/>
    <property type="evidence" value="ECO:0007669"/>
    <property type="project" value="TreeGrafter"/>
</dbReference>
<comment type="subcellular location">
    <subcellularLocation>
        <location evidence="1 9">Cytoplasm</location>
    </subcellularLocation>
</comment>
<dbReference type="PANTHER" id="PTHR43707">
    <property type="entry name" value="HISTIDYL-TRNA SYNTHETASE"/>
    <property type="match status" value="1"/>
</dbReference>
<dbReference type="PANTHER" id="PTHR43707:SF6">
    <property type="entry name" value="ATP PHOSPHORIBOSYLTRANSFERASE REGULATORY SUBUNIT"/>
    <property type="match status" value="1"/>
</dbReference>
<accession>A0A926CZE9</accession>
<keyword evidence="7 9" id="KW-0368">Histidine biosynthesis</keyword>
<keyword evidence="12" id="KW-0808">Transferase</keyword>
<gene>
    <name evidence="9 12" type="primary">hisZ</name>
    <name evidence="12" type="ORF">H8699_03080</name>
</gene>
<evidence type="ECO:0000256" key="5">
    <source>
        <dbReference type="ARBA" id="ARBA00022490"/>
    </source>
</evidence>
<dbReference type="InterPro" id="IPR006195">
    <property type="entry name" value="aa-tRNA-synth_II"/>
</dbReference>
<dbReference type="CDD" id="cd00773">
    <property type="entry name" value="HisRS-like_core"/>
    <property type="match status" value="1"/>
</dbReference>
<evidence type="ECO:0000259" key="11">
    <source>
        <dbReference type="PROSITE" id="PS50862"/>
    </source>
</evidence>
<feature type="binding site" evidence="10">
    <location>
        <begin position="274"/>
        <end position="275"/>
    </location>
    <ligand>
        <name>L-histidine</name>
        <dbReference type="ChEBI" id="CHEBI:57595"/>
    </ligand>
</feature>
<dbReference type="InterPro" id="IPR004517">
    <property type="entry name" value="HisZ"/>
</dbReference>
<feature type="domain" description="Aminoacyl-transfer RNA synthetases class-II family profile" evidence="11">
    <location>
        <begin position="25"/>
        <end position="334"/>
    </location>
</feature>
<sequence>MMATYQKQIPGGVQDYLQAECYHKRRVERALRETFMMSGYDEVETPSFEYYDVYSESNALKQERMIKFFDPNGRILALRPDFTMPIARLCATRMEGAELPLRLCYVGSAFGNDAGAQSQRREFTQAGVELLGLPGAKGDAEVIALAIVAMKEAGLTDFQIDIGQVEFFRGLMDQVGMNERDAEQLREYVEQKNELAIELMLKNYPMGGEIKSDLQRLPMLYGGPEVLDEAQAISSHPRCRAAIDNLREVYALLEAFGLSDYVSIDLGMVQAIGYYTGVIFKGMTGALGYPLLTGGRYDHLLRAFGRDLPATGFALGVKEILLSLDSQSALRRQPGVQVLVGADASCVSAAYAYAQKLRGEGVRTAFCLGCLPQQVVSQARQLGVPKAAYADANGVRQLIEVKEGEA</sequence>
<dbReference type="InterPro" id="IPR041715">
    <property type="entry name" value="HisRS-like_core"/>
</dbReference>
<dbReference type="PIRSF" id="PIRSF001549">
    <property type="entry name" value="His-tRNA_synth"/>
    <property type="match status" value="1"/>
</dbReference>
<evidence type="ECO:0000256" key="7">
    <source>
        <dbReference type="ARBA" id="ARBA00023102"/>
    </source>
</evidence>
<dbReference type="InterPro" id="IPR045864">
    <property type="entry name" value="aa-tRNA-synth_II/BPL/LPL"/>
</dbReference>
<feature type="binding site" evidence="10">
    <location>
        <begin position="81"/>
        <end position="83"/>
    </location>
    <ligand>
        <name>L-histidine</name>
        <dbReference type="ChEBI" id="CHEBI:57595"/>
    </ligand>
</feature>
<reference evidence="12" key="1">
    <citation type="submission" date="2020-08" db="EMBL/GenBank/DDBJ databases">
        <title>Genome public.</title>
        <authorList>
            <person name="Liu C."/>
            <person name="Sun Q."/>
        </authorList>
    </citation>
    <scope>NUCLEOTIDE SEQUENCE</scope>
    <source>
        <strain evidence="12">NSJ-44</strain>
    </source>
</reference>
<dbReference type="SUPFAM" id="SSF55681">
    <property type="entry name" value="Class II aaRS and biotin synthetases"/>
    <property type="match status" value="1"/>
</dbReference>
<dbReference type="GO" id="GO:0000105">
    <property type="term" value="P:L-histidine biosynthetic process"/>
    <property type="evidence" value="ECO:0007669"/>
    <property type="project" value="UniProtKB-UniRule"/>
</dbReference>
<dbReference type="HAMAP" id="MF_00125">
    <property type="entry name" value="HisZ"/>
    <property type="match status" value="1"/>
</dbReference>
<feature type="binding site" evidence="10">
    <location>
        <position position="129"/>
    </location>
    <ligand>
        <name>L-histidine</name>
        <dbReference type="ChEBI" id="CHEBI:57595"/>
    </ligand>
</feature>
<comment type="caution">
    <text evidence="12">The sequence shown here is derived from an EMBL/GenBank/DDBJ whole genome shotgun (WGS) entry which is preliminary data.</text>
</comment>
<keyword evidence="12" id="KW-0328">Glycosyltransferase</keyword>
<dbReference type="AlphaFoldDB" id="A0A926CZE9"/>
<keyword evidence="5 9" id="KW-0963">Cytoplasm</keyword>
<comment type="pathway">
    <text evidence="2 9">Amino-acid biosynthesis; L-histidine biosynthesis; L-histidine from 5-phospho-alpha-D-ribose 1-diphosphate: step 1/9.</text>
</comment>
<evidence type="ECO:0000256" key="1">
    <source>
        <dbReference type="ARBA" id="ARBA00004496"/>
    </source>
</evidence>
<dbReference type="Gene3D" id="3.30.930.10">
    <property type="entry name" value="Bira Bifunctional Protein, Domain 2"/>
    <property type="match status" value="1"/>
</dbReference>